<evidence type="ECO:0000256" key="12">
    <source>
        <dbReference type="SAM" id="SignalP"/>
    </source>
</evidence>
<dbReference type="GO" id="GO:0044718">
    <property type="term" value="P:siderophore transmembrane transport"/>
    <property type="evidence" value="ECO:0007669"/>
    <property type="project" value="TreeGrafter"/>
</dbReference>
<dbReference type="GO" id="GO:0015344">
    <property type="term" value="F:siderophore uptake transmembrane transporter activity"/>
    <property type="evidence" value="ECO:0007669"/>
    <property type="project" value="TreeGrafter"/>
</dbReference>
<dbReference type="RefSeq" id="WP_185273213.1">
    <property type="nucleotide sequence ID" value="NZ_CP055156.1"/>
</dbReference>
<comment type="subcellular location">
    <subcellularLocation>
        <location evidence="1 10">Cell outer membrane</location>
        <topology evidence="1 10">Multi-pass membrane protein</topology>
    </subcellularLocation>
</comment>
<dbReference type="Pfam" id="PF13715">
    <property type="entry name" value="CarbopepD_reg_2"/>
    <property type="match status" value="1"/>
</dbReference>
<dbReference type="Pfam" id="PF00593">
    <property type="entry name" value="TonB_dep_Rec_b-barrel"/>
    <property type="match status" value="1"/>
</dbReference>
<organism evidence="15 16">
    <name type="scientific">Adhaeribacter swui</name>
    <dbReference type="NCBI Taxonomy" id="2086471"/>
    <lineage>
        <taxon>Bacteria</taxon>
        <taxon>Pseudomonadati</taxon>
        <taxon>Bacteroidota</taxon>
        <taxon>Cytophagia</taxon>
        <taxon>Cytophagales</taxon>
        <taxon>Hymenobacteraceae</taxon>
        <taxon>Adhaeribacter</taxon>
    </lineage>
</organism>
<evidence type="ECO:0000256" key="3">
    <source>
        <dbReference type="ARBA" id="ARBA00022452"/>
    </source>
</evidence>
<dbReference type="SUPFAM" id="SSF56935">
    <property type="entry name" value="Porins"/>
    <property type="match status" value="1"/>
</dbReference>
<dbReference type="PANTHER" id="PTHR30069:SF29">
    <property type="entry name" value="HEMOGLOBIN AND HEMOGLOBIN-HAPTOGLOBIN-BINDING PROTEIN 1-RELATED"/>
    <property type="match status" value="1"/>
</dbReference>
<dbReference type="InterPro" id="IPR000531">
    <property type="entry name" value="Beta-barrel_TonB"/>
</dbReference>
<keyword evidence="4 10" id="KW-0812">Transmembrane</keyword>
<dbReference type="PROSITE" id="PS52016">
    <property type="entry name" value="TONB_DEPENDENT_REC_3"/>
    <property type="match status" value="1"/>
</dbReference>
<evidence type="ECO:0000313" key="15">
    <source>
        <dbReference type="EMBL" id="QNF32434.1"/>
    </source>
</evidence>
<name>A0A7G7G5K0_9BACT</name>
<evidence type="ECO:0000259" key="13">
    <source>
        <dbReference type="Pfam" id="PF00593"/>
    </source>
</evidence>
<keyword evidence="3 10" id="KW-1134">Transmembrane beta strand</keyword>
<evidence type="ECO:0000256" key="4">
    <source>
        <dbReference type="ARBA" id="ARBA00022692"/>
    </source>
</evidence>
<protein>
    <submittedName>
        <fullName evidence="15">TonB-dependent receptor</fullName>
    </submittedName>
</protein>
<dbReference type="Pfam" id="PF07715">
    <property type="entry name" value="Plug"/>
    <property type="match status" value="1"/>
</dbReference>
<evidence type="ECO:0000256" key="8">
    <source>
        <dbReference type="ARBA" id="ARBA00023170"/>
    </source>
</evidence>
<keyword evidence="7 10" id="KW-0472">Membrane</keyword>
<feature type="domain" description="TonB-dependent receptor plug" evidence="14">
    <location>
        <begin position="118"/>
        <end position="221"/>
    </location>
</feature>
<comment type="similarity">
    <text evidence="10 11">Belongs to the TonB-dependent receptor family.</text>
</comment>
<dbReference type="InterPro" id="IPR036942">
    <property type="entry name" value="Beta-barrel_TonB_sf"/>
</dbReference>
<sequence length="810" mass="89403">MPKLILYILFFIAAVPALAQNTLTGKVIDQATQEPLIGATVYLPDLRRGAASNSTGDFQIRNLPQGRFLVQISYVGFVTTARSITINGDTKINFPLSSSATEINTVIITGVSASTEMRRNPVPTSVINSQQLNQRSASNIIDAIAHAPGISQISTGAAISKPVIRGLSANRVVTLNNGMRQEGQQWGDEHGIEIDEASVDRAEIVKGPGSIMYGSDAMAGVINFIAADPVEEGRIVSSLTSGYQTNNRLQTYSLFNAGNINGFNWQARLSSKQAGNYRNRYDGPVYNSGFNELNGSGYIGLNKSWGFSHLNFSSFNQEIGLVEGERDENGNFLKIWPESDSTTTELPVTPADLKGYHLDIPRQSINHRRIALQNNFILGASRLAVNVDYQQNLRKEYGNALDENEKSLFFDLQTVSYDAKYFLPEVNGWETTFGLSGMQQRNKNKGIEFLIPEYRLQDAGVFGFTKKTFGHLNISGGLRFDQRWLTADALYLNENEVPVPNSTDASFIKFMGFKTNFSNISGSLGGTYDFSEKVSVKLNAARGFRAPNISELASNGIHEGTIRYEVGNSNLNPETSLQVDAGINANTEHVTLGLSGFYNAVQHYIFAEKLTSAFGGDSLSGDPNDLAATFKYVQGNARLVGGEVSLDIHPHPLDWLHFENSFSLVRGTQANQPDSTKYLTFIPAPRLVSELRVNLKKFSSVFRNIFARLELEHNFRQNRFYRAYGTETATPAYTLLNGGLGADITNGKRTLATLYFTVSNLFDVAYQNHLSRLKYAAVNEATNRRGVYNIGRNFGLRLHIPVSFTIHHPK</sequence>
<evidence type="ECO:0000256" key="10">
    <source>
        <dbReference type="PROSITE-ProRule" id="PRU01360"/>
    </source>
</evidence>
<reference evidence="15 16" key="1">
    <citation type="journal article" date="2018" name="Int. J. Syst. Evol. Microbiol.">
        <title>Adhaeribacter swui sp. nov., isolated from wet mud.</title>
        <authorList>
            <person name="Kim D.U."/>
            <person name="Kim K.W."/>
            <person name="Kang M.S."/>
            <person name="Kim J.Y."/>
            <person name="Jang J.H."/>
            <person name="Kim M.K."/>
        </authorList>
    </citation>
    <scope>NUCLEOTIDE SEQUENCE [LARGE SCALE GENOMIC DNA]</scope>
    <source>
        <strain evidence="15 16">KCTC 52873</strain>
    </source>
</reference>
<dbReference type="Gene3D" id="2.170.130.10">
    <property type="entry name" value="TonB-dependent receptor, plug domain"/>
    <property type="match status" value="1"/>
</dbReference>
<evidence type="ECO:0000259" key="14">
    <source>
        <dbReference type="Pfam" id="PF07715"/>
    </source>
</evidence>
<evidence type="ECO:0000313" key="16">
    <source>
        <dbReference type="Proteomes" id="UP000515237"/>
    </source>
</evidence>
<keyword evidence="8 15" id="KW-0675">Receptor</keyword>
<feature type="signal peptide" evidence="12">
    <location>
        <begin position="1"/>
        <end position="19"/>
    </location>
</feature>
<dbReference type="Gene3D" id="2.40.170.20">
    <property type="entry name" value="TonB-dependent receptor, beta-barrel domain"/>
    <property type="match status" value="1"/>
</dbReference>
<evidence type="ECO:0000256" key="1">
    <source>
        <dbReference type="ARBA" id="ARBA00004571"/>
    </source>
</evidence>
<keyword evidence="5 12" id="KW-0732">Signal</keyword>
<dbReference type="InterPro" id="IPR012910">
    <property type="entry name" value="Plug_dom"/>
</dbReference>
<dbReference type="InterPro" id="IPR037066">
    <property type="entry name" value="Plug_dom_sf"/>
</dbReference>
<keyword evidence="6 11" id="KW-0798">TonB box</keyword>
<dbReference type="InterPro" id="IPR008969">
    <property type="entry name" value="CarboxyPept-like_regulatory"/>
</dbReference>
<dbReference type="AlphaFoldDB" id="A0A7G7G5K0"/>
<dbReference type="EMBL" id="CP055156">
    <property type="protein sequence ID" value="QNF32434.1"/>
    <property type="molecule type" value="Genomic_DNA"/>
</dbReference>
<feature type="chain" id="PRO_5028879542" evidence="12">
    <location>
        <begin position="20"/>
        <end position="810"/>
    </location>
</feature>
<dbReference type="KEGG" id="aswu:HUW51_06710"/>
<dbReference type="Gene3D" id="2.60.40.1120">
    <property type="entry name" value="Carboxypeptidase-like, regulatory domain"/>
    <property type="match status" value="1"/>
</dbReference>
<keyword evidence="9 10" id="KW-0998">Cell outer membrane</keyword>
<evidence type="ECO:0000256" key="11">
    <source>
        <dbReference type="RuleBase" id="RU003357"/>
    </source>
</evidence>
<evidence type="ECO:0000256" key="6">
    <source>
        <dbReference type="ARBA" id="ARBA00023077"/>
    </source>
</evidence>
<keyword evidence="2 10" id="KW-0813">Transport</keyword>
<proteinExistence type="inferred from homology"/>
<evidence type="ECO:0000256" key="9">
    <source>
        <dbReference type="ARBA" id="ARBA00023237"/>
    </source>
</evidence>
<evidence type="ECO:0000256" key="7">
    <source>
        <dbReference type="ARBA" id="ARBA00023136"/>
    </source>
</evidence>
<dbReference type="PANTHER" id="PTHR30069">
    <property type="entry name" value="TONB-DEPENDENT OUTER MEMBRANE RECEPTOR"/>
    <property type="match status" value="1"/>
</dbReference>
<dbReference type="GO" id="GO:0009279">
    <property type="term" value="C:cell outer membrane"/>
    <property type="evidence" value="ECO:0007669"/>
    <property type="project" value="UniProtKB-SubCell"/>
</dbReference>
<dbReference type="InterPro" id="IPR039426">
    <property type="entry name" value="TonB-dep_rcpt-like"/>
</dbReference>
<keyword evidence="16" id="KW-1185">Reference proteome</keyword>
<accession>A0A7G7G5K0</accession>
<dbReference type="Proteomes" id="UP000515237">
    <property type="component" value="Chromosome"/>
</dbReference>
<evidence type="ECO:0000256" key="5">
    <source>
        <dbReference type="ARBA" id="ARBA00022729"/>
    </source>
</evidence>
<feature type="domain" description="TonB-dependent receptor-like beta-barrel" evidence="13">
    <location>
        <begin position="243"/>
        <end position="761"/>
    </location>
</feature>
<evidence type="ECO:0000256" key="2">
    <source>
        <dbReference type="ARBA" id="ARBA00022448"/>
    </source>
</evidence>
<dbReference type="SUPFAM" id="SSF49464">
    <property type="entry name" value="Carboxypeptidase regulatory domain-like"/>
    <property type="match status" value="1"/>
</dbReference>
<gene>
    <name evidence="15" type="ORF">HUW51_06710</name>
</gene>